<keyword evidence="3 11" id="KW-0813">Transport</keyword>
<keyword evidence="8 11" id="KW-0472">Membrane</keyword>
<dbReference type="PANTHER" id="PTHR30069:SF29">
    <property type="entry name" value="HEMOGLOBIN AND HEMOGLOBIN-HAPTOGLOBIN-BINDING PROTEIN 1-RELATED"/>
    <property type="match status" value="1"/>
</dbReference>
<gene>
    <name evidence="16" type="ORF">DZC73_18330</name>
</gene>
<dbReference type="SUPFAM" id="SSF56935">
    <property type="entry name" value="Porins"/>
    <property type="match status" value="1"/>
</dbReference>
<evidence type="ECO:0000256" key="4">
    <source>
        <dbReference type="ARBA" id="ARBA00022452"/>
    </source>
</evidence>
<dbReference type="RefSeq" id="WP_124541825.1">
    <property type="nucleotide sequence ID" value="NZ_QUSW01000005.1"/>
</dbReference>
<evidence type="ECO:0000256" key="13">
    <source>
        <dbReference type="SAM" id="SignalP"/>
    </source>
</evidence>
<evidence type="ECO:0000256" key="2">
    <source>
        <dbReference type="ARBA" id="ARBA00009810"/>
    </source>
</evidence>
<evidence type="ECO:0000256" key="1">
    <source>
        <dbReference type="ARBA" id="ARBA00004571"/>
    </source>
</evidence>
<dbReference type="Pfam" id="PF07715">
    <property type="entry name" value="Plug"/>
    <property type="match status" value="1"/>
</dbReference>
<evidence type="ECO:0000256" key="5">
    <source>
        <dbReference type="ARBA" id="ARBA00022692"/>
    </source>
</evidence>
<dbReference type="Gene3D" id="2.40.170.20">
    <property type="entry name" value="TonB-dependent receptor, beta-barrel domain"/>
    <property type="match status" value="1"/>
</dbReference>
<proteinExistence type="inferred from homology"/>
<dbReference type="InterPro" id="IPR000531">
    <property type="entry name" value="Beta-barrel_TonB"/>
</dbReference>
<sequence>MNLPITSGCLRSSRRGLLHAWLHACLLPLLLGLSMASQAASDTDLASTPLNALLDMEVSGASKFTLHMSDAPASVSVMTAAQIRALGLRTLAEVLQTVRGLATTSDRTYTYLSVRGLWVPGDYNTRVLVLIDGNRINDTVYEQALAGSEFPLDIDLVERVEFIPGQGSAVHGANALYGVVNVVTRHPAQGAPREIAVALAPGNTRQARASGSIEAGDGTLLLSVTGLRMAGTDAVYDDGRVSRDTDHERSTKLFAKYSGPEFNATLIHGDRTKGLTNIQSTVFGDPRSNSRDAETLVDLAWSRQIDDTSRWKLRGYAGAYDFRGDYLMDDGLGTVNRDGIVSRWWGMEANVFTERFAGHKLVLGADWQASTHRDQTNVDLDPGAVYLDDHRSGHRLALFVEDQWLLHPELSITLGVRHDRMESGDSKLSPRVATVWRASERWIFKFGHGRAFRPANAFESFYNTPVAGGYKGNTRLHPEDVTGEELVAEFRPDSATRATATAYANHTRGLLVQAVDPADGMLVFSNTGTFDAHGLELEAEHVWPHGAQAKASYSIHQVNGASAPGIAAGNAAHLAKLLATWPFGRDWTAGLHTELVGRRGDTAGYGITGLTLTRSFGTPRSSLSLSIDDLLDRRPSDPGADSVLQDRTPLYGRGVRLKLELAF</sequence>
<evidence type="ECO:0000256" key="9">
    <source>
        <dbReference type="ARBA" id="ARBA00023170"/>
    </source>
</evidence>
<evidence type="ECO:0000313" key="17">
    <source>
        <dbReference type="Proteomes" id="UP000267464"/>
    </source>
</evidence>
<keyword evidence="10 11" id="KW-0998">Cell outer membrane</keyword>
<comment type="subcellular location">
    <subcellularLocation>
        <location evidence="1 11">Cell outer membrane</location>
        <topology evidence="1 11">Multi-pass membrane protein</topology>
    </subcellularLocation>
</comment>
<dbReference type="GO" id="GO:0044718">
    <property type="term" value="P:siderophore transmembrane transport"/>
    <property type="evidence" value="ECO:0007669"/>
    <property type="project" value="TreeGrafter"/>
</dbReference>
<feature type="chain" id="PRO_5018257835" evidence="13">
    <location>
        <begin position="40"/>
        <end position="663"/>
    </location>
</feature>
<dbReference type="InterPro" id="IPR036942">
    <property type="entry name" value="Beta-barrel_TonB_sf"/>
</dbReference>
<evidence type="ECO:0000256" key="11">
    <source>
        <dbReference type="PROSITE-ProRule" id="PRU01360"/>
    </source>
</evidence>
<evidence type="ECO:0000256" key="6">
    <source>
        <dbReference type="ARBA" id="ARBA00022729"/>
    </source>
</evidence>
<dbReference type="InterPro" id="IPR012910">
    <property type="entry name" value="Plug_dom"/>
</dbReference>
<dbReference type="InterPro" id="IPR037066">
    <property type="entry name" value="Plug_dom_sf"/>
</dbReference>
<evidence type="ECO:0000259" key="14">
    <source>
        <dbReference type="Pfam" id="PF00593"/>
    </source>
</evidence>
<dbReference type="EMBL" id="QUSW01000005">
    <property type="protein sequence ID" value="RQP23082.1"/>
    <property type="molecule type" value="Genomic_DNA"/>
</dbReference>
<name>A0A3N7IWC8_9BURK</name>
<dbReference type="GO" id="GO:0009279">
    <property type="term" value="C:cell outer membrane"/>
    <property type="evidence" value="ECO:0007669"/>
    <property type="project" value="UniProtKB-SubCell"/>
</dbReference>
<dbReference type="Proteomes" id="UP000267464">
    <property type="component" value="Unassembled WGS sequence"/>
</dbReference>
<organism evidence="16 17">
    <name type="scientific">Piscinibacter terrae</name>
    <dbReference type="NCBI Taxonomy" id="2496871"/>
    <lineage>
        <taxon>Bacteria</taxon>
        <taxon>Pseudomonadati</taxon>
        <taxon>Pseudomonadota</taxon>
        <taxon>Betaproteobacteria</taxon>
        <taxon>Burkholderiales</taxon>
        <taxon>Sphaerotilaceae</taxon>
        <taxon>Piscinibacter</taxon>
    </lineage>
</organism>
<dbReference type="AlphaFoldDB" id="A0A3N7IWC8"/>
<comment type="caution">
    <text evidence="16">The sequence shown here is derived from an EMBL/GenBank/DDBJ whole genome shotgun (WGS) entry which is preliminary data.</text>
</comment>
<protein>
    <submittedName>
        <fullName evidence="16">TonB-dependent receptor</fullName>
    </submittedName>
</protein>
<dbReference type="Pfam" id="PF00593">
    <property type="entry name" value="TonB_dep_Rec_b-barrel"/>
    <property type="match status" value="1"/>
</dbReference>
<evidence type="ECO:0000256" key="7">
    <source>
        <dbReference type="ARBA" id="ARBA00023077"/>
    </source>
</evidence>
<dbReference type="PROSITE" id="PS52016">
    <property type="entry name" value="TONB_DEPENDENT_REC_3"/>
    <property type="match status" value="1"/>
</dbReference>
<keyword evidence="4 11" id="KW-1134">Transmembrane beta strand</keyword>
<reference evidence="16 17" key="2">
    <citation type="submission" date="2018-12" db="EMBL/GenBank/DDBJ databases">
        <title>Rhizobacter gummiphilus sp. nov., a rubber-degrading bacterium isolated from the soil of a botanical garden in Japan.</title>
        <authorList>
            <person name="Shunsuke S.S."/>
        </authorList>
    </citation>
    <scope>NUCLEOTIDE SEQUENCE [LARGE SCALE GENOMIC DNA]</scope>
    <source>
        <strain evidence="16 17">S-16</strain>
    </source>
</reference>
<dbReference type="PANTHER" id="PTHR30069">
    <property type="entry name" value="TONB-DEPENDENT OUTER MEMBRANE RECEPTOR"/>
    <property type="match status" value="1"/>
</dbReference>
<evidence type="ECO:0000256" key="12">
    <source>
        <dbReference type="RuleBase" id="RU003357"/>
    </source>
</evidence>
<dbReference type="OrthoDB" id="183532at2"/>
<evidence type="ECO:0000256" key="3">
    <source>
        <dbReference type="ARBA" id="ARBA00022448"/>
    </source>
</evidence>
<feature type="signal peptide" evidence="13">
    <location>
        <begin position="1"/>
        <end position="39"/>
    </location>
</feature>
<feature type="domain" description="TonB-dependent receptor-like beta-barrel" evidence="14">
    <location>
        <begin position="250"/>
        <end position="628"/>
    </location>
</feature>
<keyword evidence="6 13" id="KW-0732">Signal</keyword>
<dbReference type="GO" id="GO:0015344">
    <property type="term" value="F:siderophore uptake transmembrane transporter activity"/>
    <property type="evidence" value="ECO:0007669"/>
    <property type="project" value="TreeGrafter"/>
</dbReference>
<evidence type="ECO:0000313" key="16">
    <source>
        <dbReference type="EMBL" id="RQP23082.1"/>
    </source>
</evidence>
<comment type="similarity">
    <text evidence="2 11 12">Belongs to the TonB-dependent receptor family.</text>
</comment>
<dbReference type="InterPro" id="IPR039426">
    <property type="entry name" value="TonB-dep_rcpt-like"/>
</dbReference>
<accession>A0A3N7IWC8</accession>
<keyword evidence="9 16" id="KW-0675">Receptor</keyword>
<dbReference type="Gene3D" id="2.170.130.10">
    <property type="entry name" value="TonB-dependent receptor, plug domain"/>
    <property type="match status" value="1"/>
</dbReference>
<evidence type="ECO:0000256" key="10">
    <source>
        <dbReference type="ARBA" id="ARBA00023237"/>
    </source>
</evidence>
<evidence type="ECO:0000259" key="15">
    <source>
        <dbReference type="Pfam" id="PF07715"/>
    </source>
</evidence>
<evidence type="ECO:0000256" key="8">
    <source>
        <dbReference type="ARBA" id="ARBA00023136"/>
    </source>
</evidence>
<feature type="domain" description="TonB-dependent receptor plug" evidence="15">
    <location>
        <begin position="69"/>
        <end position="179"/>
    </location>
</feature>
<keyword evidence="17" id="KW-1185">Reference proteome</keyword>
<keyword evidence="7 12" id="KW-0798">TonB box</keyword>
<keyword evidence="5 11" id="KW-0812">Transmembrane</keyword>
<reference evidence="16 17" key="1">
    <citation type="submission" date="2018-08" db="EMBL/GenBank/DDBJ databases">
        <authorList>
            <person name="Khan S.A."/>
            <person name="Jeon C.O."/>
            <person name="Chun B.H."/>
            <person name="Jeong S.E."/>
        </authorList>
    </citation>
    <scope>NUCLEOTIDE SEQUENCE [LARGE SCALE GENOMIC DNA]</scope>
    <source>
        <strain evidence="16 17">S-16</strain>
    </source>
</reference>